<dbReference type="Pfam" id="PF09579">
    <property type="entry name" value="Spore_YtfJ"/>
    <property type="match status" value="1"/>
</dbReference>
<evidence type="ECO:0000256" key="1">
    <source>
        <dbReference type="SAM" id="Phobius"/>
    </source>
</evidence>
<keyword evidence="1" id="KW-1133">Transmembrane helix</keyword>
<evidence type="ECO:0000313" key="2">
    <source>
        <dbReference type="EMBL" id="MDM7831988.1"/>
    </source>
</evidence>
<protein>
    <submittedName>
        <fullName evidence="2">Spore germination protein GerW family protein</fullName>
    </submittedName>
</protein>
<sequence>MSETPRFDAAHLTNAVSDTVTVRRVFGEAYESHGSTVIPVARVWAATGMGMGDGEGGLPTFRPASEDGGVGGGTGNGHGGGGGYGVHVKAVGVYVVDDEGVRWQPSLDVNRVILGGQAVGAAVLSALALAWAVRGIASQFGRR</sequence>
<name>A0ABT7S8N2_9CELL</name>
<keyword evidence="1" id="KW-0472">Membrane</keyword>
<feature type="transmembrane region" description="Helical" evidence="1">
    <location>
        <begin position="112"/>
        <end position="133"/>
    </location>
</feature>
<accession>A0ABT7S8N2</accession>
<comment type="caution">
    <text evidence="2">The sequence shown here is derived from an EMBL/GenBank/DDBJ whole genome shotgun (WGS) entry which is preliminary data.</text>
</comment>
<evidence type="ECO:0000313" key="3">
    <source>
        <dbReference type="Proteomes" id="UP001321453"/>
    </source>
</evidence>
<keyword evidence="3" id="KW-1185">Reference proteome</keyword>
<reference evidence="2 3" key="1">
    <citation type="submission" date="2023-06" db="EMBL/GenBank/DDBJ databases">
        <title>Cellulomonas sp. MW9 Whole genome sequence.</title>
        <authorList>
            <person name="Park S."/>
        </authorList>
    </citation>
    <scope>NUCLEOTIDE SEQUENCE [LARGE SCALE GENOMIC DNA]</scope>
    <source>
        <strain evidence="2 3">MW9</strain>
    </source>
</reference>
<keyword evidence="1" id="KW-0812">Transmembrane</keyword>
<gene>
    <name evidence="2" type="ORF">QRT05_11645</name>
</gene>
<dbReference type="EMBL" id="JAUCGR010000003">
    <property type="protein sequence ID" value="MDM7831988.1"/>
    <property type="molecule type" value="Genomic_DNA"/>
</dbReference>
<proteinExistence type="predicted"/>
<dbReference type="Proteomes" id="UP001321453">
    <property type="component" value="Unassembled WGS sequence"/>
</dbReference>
<organism evidence="2 3">
    <name type="scientific">Cellulomonas edaphi</name>
    <dbReference type="NCBI Taxonomy" id="3053468"/>
    <lineage>
        <taxon>Bacteria</taxon>
        <taxon>Bacillati</taxon>
        <taxon>Actinomycetota</taxon>
        <taxon>Actinomycetes</taxon>
        <taxon>Micrococcales</taxon>
        <taxon>Cellulomonadaceae</taxon>
        <taxon>Cellulomonas</taxon>
    </lineage>
</organism>
<dbReference type="InterPro" id="IPR014229">
    <property type="entry name" value="Spore_YtfJ"/>
</dbReference>
<dbReference type="RefSeq" id="WP_289447442.1">
    <property type="nucleotide sequence ID" value="NZ_JAUCGR010000003.1"/>
</dbReference>